<proteinExistence type="predicted"/>
<comment type="caution">
    <text evidence="1">The sequence shown here is derived from an EMBL/GenBank/DDBJ whole genome shotgun (WGS) entry which is preliminary data.</text>
</comment>
<organism evidence="1 2">
    <name type="scientific">Parabacteroides gordonii MS-1 = DSM 23371</name>
    <dbReference type="NCBI Taxonomy" id="1203610"/>
    <lineage>
        <taxon>Bacteria</taxon>
        <taxon>Pseudomonadati</taxon>
        <taxon>Bacteroidota</taxon>
        <taxon>Bacteroidia</taxon>
        <taxon>Bacteroidales</taxon>
        <taxon>Tannerellaceae</taxon>
        <taxon>Parabacteroides</taxon>
    </lineage>
</organism>
<evidence type="ECO:0000313" key="1">
    <source>
        <dbReference type="EMBL" id="KKB55554.1"/>
    </source>
</evidence>
<sequence length="159" mass="16837">MGNPINGSDLMLFLGTGSDASVTYKSIAFATSHKLSLSAETVETSSKDTGGKWVSKAVRKLSWNMSTDNLFSLDGEGSTYDDLFDLMTGRKEIDVVFSLEKDYASKADEVPTGGWTPVTTGQYKGKVVITSLELNAPNGDNATFTASFEGVGALAKVSA</sequence>
<protein>
    <submittedName>
        <fullName evidence="1">TP901-1 family phage major tail protein</fullName>
    </submittedName>
</protein>
<name>A0A0F5JCS5_9BACT</name>
<dbReference type="STRING" id="1203610.HMPREF1536_03025"/>
<dbReference type="RefSeq" id="WP_028728731.1">
    <property type="nucleotide sequence ID" value="NZ_AUAE01000036.1"/>
</dbReference>
<dbReference type="Pfam" id="PF06199">
    <property type="entry name" value="Phage_tail_2"/>
    <property type="match status" value="1"/>
</dbReference>
<dbReference type="EMBL" id="AQHW01000015">
    <property type="protein sequence ID" value="KKB55554.1"/>
    <property type="molecule type" value="Genomic_DNA"/>
</dbReference>
<reference evidence="1 2" key="1">
    <citation type="submission" date="2013-04" db="EMBL/GenBank/DDBJ databases">
        <title>The Genome Sequence of Parabacteroides gordonii DSM 23371.</title>
        <authorList>
            <consortium name="The Broad Institute Genomics Platform"/>
            <person name="Earl A."/>
            <person name="Ward D."/>
            <person name="Feldgarden M."/>
            <person name="Gevers D."/>
            <person name="Martens E."/>
            <person name="Sakamoto M."/>
            <person name="Benno Y."/>
            <person name="Suzuki N."/>
            <person name="Matsunaga N."/>
            <person name="Koshihara K."/>
            <person name="Seki M."/>
            <person name="Komiya H."/>
            <person name="Walker B."/>
            <person name="Young S."/>
            <person name="Zeng Q."/>
            <person name="Gargeya S."/>
            <person name="Fitzgerald M."/>
            <person name="Haas B."/>
            <person name="Abouelleil A."/>
            <person name="Allen A.W."/>
            <person name="Alvarado L."/>
            <person name="Arachchi H.M."/>
            <person name="Berlin A.M."/>
            <person name="Chapman S.B."/>
            <person name="Gainer-Dewar J."/>
            <person name="Goldberg J."/>
            <person name="Griggs A."/>
            <person name="Gujja S."/>
            <person name="Hansen M."/>
            <person name="Howarth C."/>
            <person name="Imamovic A."/>
            <person name="Ireland A."/>
            <person name="Larimer J."/>
            <person name="McCowan C."/>
            <person name="Murphy C."/>
            <person name="Pearson M."/>
            <person name="Poon T.W."/>
            <person name="Priest M."/>
            <person name="Roberts A."/>
            <person name="Saif S."/>
            <person name="Shea T."/>
            <person name="Sisk P."/>
            <person name="Sykes S."/>
            <person name="Wortman J."/>
            <person name="Nusbaum C."/>
            <person name="Birren B."/>
        </authorList>
    </citation>
    <scope>NUCLEOTIDE SEQUENCE [LARGE SCALE GENOMIC DNA]</scope>
    <source>
        <strain evidence="1 2">MS-1</strain>
    </source>
</reference>
<dbReference type="PATRIC" id="fig|1203610.3.peg.3090"/>
<keyword evidence="2" id="KW-1185">Reference proteome</keyword>
<evidence type="ECO:0000313" key="2">
    <source>
        <dbReference type="Proteomes" id="UP000033035"/>
    </source>
</evidence>
<dbReference type="InterPro" id="IPR011855">
    <property type="entry name" value="Phgtail_TP901_1"/>
</dbReference>
<dbReference type="Proteomes" id="UP000033035">
    <property type="component" value="Unassembled WGS sequence"/>
</dbReference>
<dbReference type="AlphaFoldDB" id="A0A0F5JCS5"/>
<dbReference type="HOGENOM" id="CLU_140330_0_0_10"/>
<gene>
    <name evidence="1" type="ORF">HMPREF1536_03025</name>
</gene>
<accession>A0A0F5JCS5</accession>